<accession>Q38EF9</accession>
<keyword evidence="1" id="KW-0175">Coiled coil</keyword>
<evidence type="ECO:0000313" key="4">
    <source>
        <dbReference type="Proteomes" id="UP000008524"/>
    </source>
</evidence>
<dbReference type="RefSeq" id="XP_827141.1">
    <property type="nucleotide sequence ID" value="XM_822048.1"/>
</dbReference>
<sequence length="290" mass="33603">MRGDNMKEYGTLMFLSLAGVILLVFTGRVDADICTLKGKEGDVVAEIDNGHYFMSSEPMWMVCNSSGTKEERNKIKWFCDASNNEHPTSIIMKKLSWSSEVSNITVCKTKVQEKKENLEKEAAELRKMIGDEENEHKRLRAESEEADQAKQECWKEVGIVTKEDGKIWNLTKESARLDTLMEKETRECENGKYEAMEEYECKLEKMDEEIRNVNKTLELKKQQLKMLMLNKECPACDGETCWDDVKIKEELDKLYGRDGWMNAGSNVKCYPKVFREIIKNVTEACKQLWK</sequence>
<dbReference type="VEuPathDB" id="TriTrypDB:Tb927.9.7960"/>
<evidence type="ECO:0000256" key="1">
    <source>
        <dbReference type="SAM" id="Coils"/>
    </source>
</evidence>
<feature type="coiled-coil region" evidence="1">
    <location>
        <begin position="196"/>
        <end position="230"/>
    </location>
</feature>
<dbReference type="Proteomes" id="UP000008524">
    <property type="component" value="Chromosome 9"/>
</dbReference>
<proteinExistence type="predicted"/>
<keyword evidence="2" id="KW-0732">Signal</keyword>
<feature type="signal peptide" evidence="2">
    <location>
        <begin position="1"/>
        <end position="31"/>
    </location>
</feature>
<evidence type="ECO:0000313" key="3">
    <source>
        <dbReference type="EMBL" id="EAN76811.1"/>
    </source>
</evidence>
<evidence type="ECO:0000256" key="2">
    <source>
        <dbReference type="SAM" id="SignalP"/>
    </source>
</evidence>
<gene>
    <name evidence="3" type="ORF">Tb09.211.0020</name>
</gene>
<protein>
    <submittedName>
        <fullName evidence="3">Uncharacterized protein</fullName>
    </submittedName>
</protein>
<dbReference type="EMBL" id="CM000207">
    <property type="protein sequence ID" value="EAN76811.1"/>
    <property type="molecule type" value="Genomic_DNA"/>
</dbReference>
<keyword evidence="4" id="KW-1185">Reference proteome</keyword>
<reference evidence="3 4" key="1">
    <citation type="journal article" date="2005" name="Science">
        <title>Comparative genomics of trypanosomatid parasitic protozoa.</title>
        <authorList>
            <person name="El-Sayed N.M."/>
            <person name="Myler P.J."/>
            <person name="Blandin G."/>
            <person name="Berriman M."/>
            <person name="Crabtree J."/>
            <person name="Aggarwal G."/>
            <person name="Caler E."/>
            <person name="Renauld H."/>
            <person name="Worthey E.A."/>
            <person name="Hertz-Fowler C."/>
            <person name="Ghedin E."/>
            <person name="Peacock C."/>
            <person name="Bartholomeu D.C."/>
            <person name="Haas B.J."/>
            <person name="Tran A.N."/>
            <person name="Wortman J.R."/>
            <person name="Alsmark U.C."/>
            <person name="Angiuoli S."/>
            <person name="Anupama A."/>
            <person name="Badger J."/>
            <person name="Bringaud F."/>
            <person name="Cadag E."/>
            <person name="Carlton J.M."/>
            <person name="Cerqueira G.C."/>
            <person name="Creasy T."/>
            <person name="Delcher A.L."/>
            <person name="Djikeng A."/>
            <person name="Embley T.M."/>
            <person name="Hauser C."/>
            <person name="Ivens A.C."/>
            <person name="Kummerfeld S.K."/>
            <person name="Pereira-Leal J.B."/>
            <person name="Nilsson D."/>
            <person name="Peterson J."/>
            <person name="Salzberg S.L."/>
            <person name="Shallom J."/>
            <person name="Silva J.C."/>
            <person name="Sundaram J."/>
            <person name="Westenberger S."/>
            <person name="White O."/>
            <person name="Melville S.E."/>
            <person name="Donelson J.E."/>
            <person name="Andersson B."/>
            <person name="Stuart K.D."/>
            <person name="Hall N."/>
        </authorList>
    </citation>
    <scope>NUCLEOTIDE SEQUENCE [LARGE SCALE GENOMIC DNA]</scope>
    <source>
        <strain evidence="3 4">927/4 GUTat10.1</strain>
    </source>
</reference>
<dbReference type="InParanoid" id="Q38EF9"/>
<feature type="coiled-coil region" evidence="1">
    <location>
        <begin position="108"/>
        <end position="152"/>
    </location>
</feature>
<name>Q38EF9_TRYB2</name>
<dbReference type="PaxDb" id="5691-EAN76811"/>
<feature type="chain" id="PRO_5004222017" evidence="2">
    <location>
        <begin position="32"/>
        <end position="290"/>
    </location>
</feature>
<dbReference type="GeneID" id="3660427"/>
<organism evidence="3 4">
    <name type="scientific">Trypanosoma brucei brucei (strain 927/4 GUTat10.1)</name>
    <dbReference type="NCBI Taxonomy" id="185431"/>
    <lineage>
        <taxon>Eukaryota</taxon>
        <taxon>Discoba</taxon>
        <taxon>Euglenozoa</taxon>
        <taxon>Kinetoplastea</taxon>
        <taxon>Metakinetoplastina</taxon>
        <taxon>Trypanosomatida</taxon>
        <taxon>Trypanosomatidae</taxon>
        <taxon>Trypanosoma</taxon>
    </lineage>
</organism>
<reference evidence="3 4" key="2">
    <citation type="journal article" date="2005" name="Science">
        <title>The genome of the African trypanosome Trypanosoma brucei.</title>
        <authorList>
            <person name="Berriman M."/>
            <person name="Ghedin E."/>
            <person name="Hertz-Fowler C."/>
            <person name="Blandin G."/>
            <person name="Renauld H."/>
            <person name="Bartholomeu D.C."/>
            <person name="Lennard N.J."/>
            <person name="Caler E."/>
            <person name="Hamlin N.E."/>
            <person name="Haas B."/>
            <person name="Bohme U."/>
            <person name="Hannick L."/>
            <person name="Aslett M.A."/>
            <person name="Shallom J."/>
            <person name="Marcello L."/>
            <person name="Hou L."/>
            <person name="Wickstead B."/>
            <person name="Alsmark U.C."/>
            <person name="Arrowsmith C."/>
            <person name="Atkin R.J."/>
            <person name="Barron A.J."/>
            <person name="Bringaud F."/>
            <person name="Brooks K."/>
            <person name="Carrington M."/>
            <person name="Cherevach I."/>
            <person name="Chillingworth T.J."/>
            <person name="Churcher C."/>
            <person name="Clark L.N."/>
            <person name="Corton C.H."/>
            <person name="Cronin A."/>
            <person name="Davies R.M."/>
            <person name="Doggett J."/>
            <person name="Djikeng A."/>
            <person name="Feldblyum T."/>
            <person name="Field M.C."/>
            <person name="Fraser A."/>
            <person name="Goodhead I."/>
            <person name="Hance Z."/>
            <person name="Harper D."/>
            <person name="Harris B.R."/>
            <person name="Hauser H."/>
            <person name="Hostetler J."/>
            <person name="Ivens A."/>
            <person name="Jagels K."/>
            <person name="Johnson D."/>
            <person name="Johnson J."/>
            <person name="Jones K."/>
            <person name="Kerhornou A.X."/>
            <person name="Koo H."/>
            <person name="Larke N."/>
            <person name="Landfear S."/>
            <person name="Larkin C."/>
            <person name="Leech V."/>
            <person name="Line A."/>
            <person name="Lord A."/>
            <person name="Macleod A."/>
            <person name="Mooney P.J."/>
            <person name="Moule S."/>
            <person name="Martin D.M."/>
            <person name="Morgan G.W."/>
            <person name="Mungall K."/>
            <person name="Norbertczak H."/>
            <person name="Ormond D."/>
            <person name="Pai G."/>
            <person name="Peacock C.S."/>
            <person name="Peterson J."/>
            <person name="Quail M.A."/>
            <person name="Rabbinowitsch E."/>
            <person name="Rajandream M.A."/>
            <person name="Reitter C."/>
            <person name="Salzberg S.L."/>
            <person name="Sanders M."/>
            <person name="Schobel S."/>
            <person name="Sharp S."/>
            <person name="Simmonds M."/>
            <person name="Simpson A.J."/>
            <person name="Tallon L."/>
            <person name="Turner C.M."/>
            <person name="Tait A."/>
            <person name="Tivey A.R."/>
            <person name="Van Aken S."/>
            <person name="Walker D."/>
            <person name="Wanless D."/>
            <person name="Wang S."/>
            <person name="White B."/>
            <person name="White O."/>
            <person name="Whitehead S."/>
            <person name="Woodward J."/>
            <person name="Wortman J."/>
            <person name="Adams M.D."/>
            <person name="Embley T.M."/>
            <person name="Gull K."/>
            <person name="Ullu E."/>
            <person name="Barry J.D."/>
            <person name="Fairlamb A.H."/>
            <person name="Opperdoes F."/>
            <person name="Barrell B.G."/>
            <person name="Donelson J.E."/>
            <person name="Hall N."/>
            <person name="Fraser C.M."/>
            <person name="Melville S.E."/>
            <person name="El-Sayed N.M."/>
        </authorList>
    </citation>
    <scope>NUCLEOTIDE SEQUENCE [LARGE SCALE GENOMIC DNA]</scope>
    <source>
        <strain evidence="3 4">927/4 GUTat10.1</strain>
    </source>
</reference>
<dbReference type="KEGG" id="tbr:Tb09.211.0020"/>
<dbReference type="AlphaFoldDB" id="Q38EF9"/>